<sequence>MPQVSKSVLLPYSPAQMYALVEGIESYPEFLPWCAASRVHRRTETETEATIELAFKGVRQAFTTINANQAPGEIRLALKDGPFSRLQGQWRFIALGDAGCKVSFELQYDFSSRAVAALIGSAFEKITATLLDAFVSRADAVYGSAA</sequence>
<evidence type="ECO:0000313" key="3">
    <source>
        <dbReference type="EMBL" id="MFC3147079.1"/>
    </source>
</evidence>
<dbReference type="PANTHER" id="PTHR12901">
    <property type="entry name" value="SPERM PROTEIN HOMOLOG"/>
    <property type="match status" value="1"/>
</dbReference>
<dbReference type="InterPro" id="IPR023393">
    <property type="entry name" value="START-like_dom_sf"/>
</dbReference>
<organism evidence="3 4">
    <name type="scientific">Piscinibacterium candidicorallinum</name>
    <dbReference type="NCBI Taxonomy" id="1793872"/>
    <lineage>
        <taxon>Bacteria</taxon>
        <taxon>Pseudomonadati</taxon>
        <taxon>Pseudomonadota</taxon>
        <taxon>Betaproteobacteria</taxon>
        <taxon>Burkholderiales</taxon>
        <taxon>Piscinibacterium</taxon>
    </lineage>
</organism>
<dbReference type="Pfam" id="PF03364">
    <property type="entry name" value="Polyketide_cyc"/>
    <property type="match status" value="1"/>
</dbReference>
<proteinExistence type="inferred from homology"/>
<keyword evidence="4" id="KW-1185">Reference proteome</keyword>
<gene>
    <name evidence="3" type="ORF">ACFOEN_05420</name>
</gene>
<dbReference type="PANTHER" id="PTHR12901:SF10">
    <property type="entry name" value="COENZYME Q-BINDING PROTEIN COQ10, MITOCHONDRIAL"/>
    <property type="match status" value="1"/>
</dbReference>
<dbReference type="Proteomes" id="UP001595556">
    <property type="component" value="Unassembled WGS sequence"/>
</dbReference>
<dbReference type="InterPro" id="IPR005031">
    <property type="entry name" value="COQ10_START"/>
</dbReference>
<evidence type="ECO:0000256" key="1">
    <source>
        <dbReference type="ARBA" id="ARBA00008918"/>
    </source>
</evidence>
<dbReference type="CDD" id="cd07813">
    <property type="entry name" value="COQ10p_like"/>
    <property type="match status" value="1"/>
</dbReference>
<comment type="caution">
    <text evidence="3">The sequence shown here is derived from an EMBL/GenBank/DDBJ whole genome shotgun (WGS) entry which is preliminary data.</text>
</comment>
<dbReference type="Gene3D" id="3.30.530.20">
    <property type="match status" value="1"/>
</dbReference>
<dbReference type="InterPro" id="IPR044996">
    <property type="entry name" value="COQ10-like"/>
</dbReference>
<dbReference type="EMBL" id="JBHRTI010000003">
    <property type="protein sequence ID" value="MFC3147079.1"/>
    <property type="molecule type" value="Genomic_DNA"/>
</dbReference>
<name>A0ABV7GZI3_9BURK</name>
<comment type="similarity">
    <text evidence="1">Belongs to the ribosome association toxin RatA family.</text>
</comment>
<evidence type="ECO:0000313" key="4">
    <source>
        <dbReference type="Proteomes" id="UP001595556"/>
    </source>
</evidence>
<dbReference type="SUPFAM" id="SSF55961">
    <property type="entry name" value="Bet v1-like"/>
    <property type="match status" value="1"/>
</dbReference>
<accession>A0ABV7GZI3</accession>
<dbReference type="RefSeq" id="WP_377301803.1">
    <property type="nucleotide sequence ID" value="NZ_CP180191.1"/>
</dbReference>
<feature type="domain" description="Coenzyme Q-binding protein COQ10 START" evidence="2">
    <location>
        <begin position="10"/>
        <end position="134"/>
    </location>
</feature>
<protein>
    <submittedName>
        <fullName evidence="3">Type II toxin-antitoxin system RatA family toxin</fullName>
    </submittedName>
</protein>
<reference evidence="4" key="1">
    <citation type="journal article" date="2019" name="Int. J. Syst. Evol. Microbiol.">
        <title>The Global Catalogue of Microorganisms (GCM) 10K type strain sequencing project: providing services to taxonomists for standard genome sequencing and annotation.</title>
        <authorList>
            <consortium name="The Broad Institute Genomics Platform"/>
            <consortium name="The Broad Institute Genome Sequencing Center for Infectious Disease"/>
            <person name="Wu L."/>
            <person name="Ma J."/>
        </authorList>
    </citation>
    <scope>NUCLEOTIDE SEQUENCE [LARGE SCALE GENOMIC DNA]</scope>
    <source>
        <strain evidence="4">KCTC 52168</strain>
    </source>
</reference>
<evidence type="ECO:0000259" key="2">
    <source>
        <dbReference type="Pfam" id="PF03364"/>
    </source>
</evidence>